<sequence>MAKSLLVNVHEIKKNCRITVYPDGTIGEILACSRAVFVPGGWEVVNPDKPTGGGSAGDGGERARRRAQKRIETLIRANPALDVFWTLTISPDAITENGTAIDRTDYDAVCKKLQQWLADRVRRRGLLYVAVFEYHDKPDKQGKRALHIHGVANHSAMKLEESGKKYKDKSGHWHKIYNVKDWKLGFTTAMYMYGRRDQAIKYIGKYVRKSDRPVGGRWYMHSHNLNEPTYEYLNINFLNAPGEAWPCPAAHCAFKNIPTCFIDKIMPEK</sequence>
<accession>A0A0H5QI64</accession>
<dbReference type="AlphaFoldDB" id="A0A0H5QI64"/>
<reference evidence="3" key="2">
    <citation type="submission" date="2015-07" db="EMBL/GenBank/DDBJ databases">
        <title>Plasmids, circular viruses and viroids from rat gut.</title>
        <authorList>
            <person name="Jorgensen T.J."/>
            <person name="Hansen M.A."/>
            <person name="Xu Z."/>
            <person name="Tabak M.A."/>
            <person name="Sorensen S.J."/>
            <person name="Hansen L.H."/>
        </authorList>
    </citation>
    <scope>NUCLEOTIDE SEQUENCE</scope>
    <source>
        <strain evidence="3">RGRH0675</strain>
    </source>
</reference>
<dbReference type="Pfam" id="PF23343">
    <property type="entry name" value="REP_ORF2-G2P"/>
    <property type="match status" value="1"/>
</dbReference>
<feature type="region of interest" description="Disordered" evidence="1">
    <location>
        <begin position="46"/>
        <end position="65"/>
    </location>
</feature>
<protein>
    <recommendedName>
        <fullName evidence="2">Replication-associated protein ORF2/G2P domain-containing protein</fullName>
    </recommendedName>
</protein>
<organism evidence="3">
    <name type="scientific">uncultured prokaryote</name>
    <dbReference type="NCBI Taxonomy" id="198431"/>
    <lineage>
        <taxon>unclassified sequences</taxon>
        <taxon>environmental samples</taxon>
    </lineage>
</organism>
<evidence type="ECO:0000259" key="2">
    <source>
        <dbReference type="Pfam" id="PF23343"/>
    </source>
</evidence>
<evidence type="ECO:0000256" key="1">
    <source>
        <dbReference type="SAM" id="MobiDB-lite"/>
    </source>
</evidence>
<dbReference type="EMBL" id="LN853295">
    <property type="protein sequence ID" value="CRY95577.1"/>
    <property type="molecule type" value="Genomic_DNA"/>
</dbReference>
<feature type="domain" description="Replication-associated protein ORF2/G2P" evidence="2">
    <location>
        <begin position="83"/>
        <end position="210"/>
    </location>
</feature>
<evidence type="ECO:0000313" key="3">
    <source>
        <dbReference type="EMBL" id="CRY95577.1"/>
    </source>
</evidence>
<reference evidence="3" key="1">
    <citation type="submission" date="2015-06" db="EMBL/GenBank/DDBJ databases">
        <authorList>
            <person name="Joergensen T."/>
        </authorList>
    </citation>
    <scope>NUCLEOTIDE SEQUENCE</scope>
    <source>
        <strain evidence="3">RGRH0675</strain>
    </source>
</reference>
<name>A0A0H5QI64_9ZZZZ</name>
<dbReference type="InterPro" id="IPR056906">
    <property type="entry name" value="ORF2/G2P_dom"/>
</dbReference>
<proteinExistence type="predicted"/>